<evidence type="ECO:0000256" key="1">
    <source>
        <dbReference type="SAM" id="MobiDB-lite"/>
    </source>
</evidence>
<gene>
    <name evidence="2" type="ORF">CBR_g48282</name>
</gene>
<keyword evidence="3" id="KW-1185">Reference proteome</keyword>
<protein>
    <submittedName>
        <fullName evidence="2">Uncharacterized protein</fullName>
    </submittedName>
</protein>
<feature type="compositionally biased region" description="Gly residues" evidence="1">
    <location>
        <begin position="13"/>
        <end position="24"/>
    </location>
</feature>
<feature type="compositionally biased region" description="Basic and acidic residues" evidence="1">
    <location>
        <begin position="43"/>
        <end position="61"/>
    </location>
</feature>
<dbReference type="EMBL" id="BFEA01000692">
    <property type="protein sequence ID" value="GBG88754.1"/>
    <property type="molecule type" value="Genomic_DNA"/>
</dbReference>
<reference evidence="2 3" key="1">
    <citation type="journal article" date="2018" name="Cell">
        <title>The Chara Genome: Secondary Complexity and Implications for Plant Terrestrialization.</title>
        <authorList>
            <person name="Nishiyama T."/>
            <person name="Sakayama H."/>
            <person name="Vries J.D."/>
            <person name="Buschmann H."/>
            <person name="Saint-Marcoux D."/>
            <person name="Ullrich K.K."/>
            <person name="Haas F.B."/>
            <person name="Vanderstraeten L."/>
            <person name="Becker D."/>
            <person name="Lang D."/>
            <person name="Vosolsobe S."/>
            <person name="Rombauts S."/>
            <person name="Wilhelmsson P.K.I."/>
            <person name="Janitza P."/>
            <person name="Kern R."/>
            <person name="Heyl A."/>
            <person name="Rumpler F."/>
            <person name="Villalobos L.I.A.C."/>
            <person name="Clay J.M."/>
            <person name="Skokan R."/>
            <person name="Toyoda A."/>
            <person name="Suzuki Y."/>
            <person name="Kagoshima H."/>
            <person name="Schijlen E."/>
            <person name="Tajeshwar N."/>
            <person name="Catarino B."/>
            <person name="Hetherington A.J."/>
            <person name="Saltykova A."/>
            <person name="Bonnot C."/>
            <person name="Breuninger H."/>
            <person name="Symeonidi A."/>
            <person name="Radhakrishnan G.V."/>
            <person name="Van Nieuwerburgh F."/>
            <person name="Deforce D."/>
            <person name="Chang C."/>
            <person name="Karol K.G."/>
            <person name="Hedrich R."/>
            <person name="Ulvskov P."/>
            <person name="Glockner G."/>
            <person name="Delwiche C.F."/>
            <person name="Petrasek J."/>
            <person name="Van de Peer Y."/>
            <person name="Friml J."/>
            <person name="Beilby M."/>
            <person name="Dolan L."/>
            <person name="Kohara Y."/>
            <person name="Sugano S."/>
            <person name="Fujiyama A."/>
            <person name="Delaux P.-M."/>
            <person name="Quint M."/>
            <person name="TheiBen G."/>
            <person name="Hagemann M."/>
            <person name="Harholt J."/>
            <person name="Dunand C."/>
            <person name="Zachgo S."/>
            <person name="Langdale J."/>
            <person name="Maumus F."/>
            <person name="Straeten D.V.D."/>
            <person name="Gould S.B."/>
            <person name="Rensing S.A."/>
        </authorList>
    </citation>
    <scope>NUCLEOTIDE SEQUENCE [LARGE SCALE GENOMIC DNA]</scope>
    <source>
        <strain evidence="2 3">S276</strain>
    </source>
</reference>
<evidence type="ECO:0000313" key="2">
    <source>
        <dbReference type="EMBL" id="GBG88754.1"/>
    </source>
</evidence>
<accession>A0A388M2G7</accession>
<dbReference type="AlphaFoldDB" id="A0A388M2G7"/>
<comment type="caution">
    <text evidence="2">The sequence shown here is derived from an EMBL/GenBank/DDBJ whole genome shotgun (WGS) entry which is preliminary data.</text>
</comment>
<name>A0A388M2G7_CHABU</name>
<dbReference type="Gramene" id="GBG88754">
    <property type="protein sequence ID" value="GBG88754"/>
    <property type="gene ID" value="CBR_g48282"/>
</dbReference>
<feature type="region of interest" description="Disordered" evidence="1">
    <location>
        <begin position="1"/>
        <end position="86"/>
    </location>
</feature>
<evidence type="ECO:0000313" key="3">
    <source>
        <dbReference type="Proteomes" id="UP000265515"/>
    </source>
</evidence>
<organism evidence="2 3">
    <name type="scientific">Chara braunii</name>
    <name type="common">Braun's stonewort</name>
    <dbReference type="NCBI Taxonomy" id="69332"/>
    <lineage>
        <taxon>Eukaryota</taxon>
        <taxon>Viridiplantae</taxon>
        <taxon>Streptophyta</taxon>
        <taxon>Charophyceae</taxon>
        <taxon>Charales</taxon>
        <taxon>Characeae</taxon>
        <taxon>Chara</taxon>
    </lineage>
</organism>
<proteinExistence type="predicted"/>
<sequence>MGGGEATGMPGEAQGGGETGGGEAAGMSGEAHGLHETGVAAPDDPRLVPDRPLHDGRRTEDALPETEDMPPSLEDIQTGQSMGVDDVEPLAQVDRISPTTGGRGDVAGDAIVGGIEERVHGDPVSLVGGGRHAEVDSGVGHRDEAISVPDRDRREASRSLVVRTAVGPVVPHEAPFPIDPIRCAGGVASIVERRVGRGMCAPAIPPFAPSRERTQSRYVPQPRGTFAFGCMTAEELEAHDTMDYNGIDTGWPDLSWAPASLSLLSGGSTTTPSNGGGGPLSPPTADVTPRGSHTPRSG</sequence>
<feature type="compositionally biased region" description="Low complexity" evidence="1">
    <location>
        <begin position="262"/>
        <end position="273"/>
    </location>
</feature>
<feature type="region of interest" description="Disordered" evidence="1">
    <location>
        <begin position="262"/>
        <end position="298"/>
    </location>
</feature>
<dbReference type="Proteomes" id="UP000265515">
    <property type="component" value="Unassembled WGS sequence"/>
</dbReference>